<keyword evidence="1" id="KW-0732">Signal</keyword>
<dbReference type="PROSITE" id="PS51257">
    <property type="entry name" value="PROKAR_LIPOPROTEIN"/>
    <property type="match status" value="1"/>
</dbReference>
<reference evidence="2 3" key="1">
    <citation type="submission" date="2020-01" db="EMBL/GenBank/DDBJ databases">
        <title>Frigidibacter albus SP32T (=CGMCC 1.13995T).</title>
        <authorList>
            <person name="Liao X."/>
        </authorList>
    </citation>
    <scope>NUCLEOTIDE SEQUENCE [LARGE SCALE GENOMIC DNA]</scope>
    <source>
        <strain evidence="2 3">SP32</strain>
    </source>
</reference>
<proteinExistence type="predicted"/>
<feature type="signal peptide" evidence="1">
    <location>
        <begin position="1"/>
        <end position="24"/>
    </location>
</feature>
<comment type="caution">
    <text evidence="2">The sequence shown here is derived from an EMBL/GenBank/DDBJ whole genome shotgun (WGS) entry which is preliminary data.</text>
</comment>
<dbReference type="GO" id="GO:0016829">
    <property type="term" value="F:lyase activity"/>
    <property type="evidence" value="ECO:0007669"/>
    <property type="project" value="UniProtKB-KW"/>
</dbReference>
<protein>
    <submittedName>
        <fullName evidence="2">Adenylosuccinate lyase</fullName>
    </submittedName>
</protein>
<name>A0A6L8VF69_9RHOB</name>
<keyword evidence="3" id="KW-1185">Reference proteome</keyword>
<evidence type="ECO:0000313" key="2">
    <source>
        <dbReference type="EMBL" id="MZQ88351.1"/>
    </source>
</evidence>
<dbReference type="EMBL" id="WWNR01000002">
    <property type="protein sequence ID" value="MZQ88351.1"/>
    <property type="molecule type" value="Genomic_DNA"/>
</dbReference>
<organism evidence="2 3">
    <name type="scientific">Frigidibacter albus</name>
    <dbReference type="NCBI Taxonomy" id="1465486"/>
    <lineage>
        <taxon>Bacteria</taxon>
        <taxon>Pseudomonadati</taxon>
        <taxon>Pseudomonadota</taxon>
        <taxon>Alphaproteobacteria</taxon>
        <taxon>Rhodobacterales</taxon>
        <taxon>Paracoccaceae</taxon>
        <taxon>Frigidibacter</taxon>
    </lineage>
</organism>
<dbReference type="RefSeq" id="WP_161343806.1">
    <property type="nucleotide sequence ID" value="NZ_BMGW01000002.1"/>
</dbReference>
<feature type="chain" id="PRO_5026894129" evidence="1">
    <location>
        <begin position="25"/>
        <end position="53"/>
    </location>
</feature>
<keyword evidence="2" id="KW-0456">Lyase</keyword>
<evidence type="ECO:0000313" key="3">
    <source>
        <dbReference type="Proteomes" id="UP000477083"/>
    </source>
</evidence>
<dbReference type="AlphaFoldDB" id="A0A6L8VF69"/>
<dbReference type="Proteomes" id="UP000477083">
    <property type="component" value="Unassembled WGS sequence"/>
</dbReference>
<sequence>MTTRALTTTLAALCLSLLPMAASAACGHDEARMSCAMGTAWDEASKACIATTS</sequence>
<gene>
    <name evidence="2" type="ORF">GS660_04465</name>
</gene>
<evidence type="ECO:0000256" key="1">
    <source>
        <dbReference type="SAM" id="SignalP"/>
    </source>
</evidence>
<accession>A0A6L8VF69</accession>